<evidence type="ECO:0000256" key="1">
    <source>
        <dbReference type="SAM" id="MobiDB-lite"/>
    </source>
</evidence>
<dbReference type="InterPro" id="IPR046959">
    <property type="entry name" value="PRK1-6/SRF4-like"/>
</dbReference>
<dbReference type="PANTHER" id="PTHR48007">
    <property type="entry name" value="LEUCINE-RICH REPEAT RECEPTOR-LIKE PROTEIN KINASE PXC1"/>
    <property type="match status" value="1"/>
</dbReference>
<dbReference type="EMBL" id="VEPZ02001581">
    <property type="protein sequence ID" value="KAE8667140.1"/>
    <property type="molecule type" value="Genomic_DNA"/>
</dbReference>
<proteinExistence type="predicted"/>
<protein>
    <recommendedName>
        <fullName evidence="4">Leucine-rich repeat-containing N-terminal plant-type domain-containing protein</fullName>
    </recommendedName>
</protein>
<feature type="compositionally biased region" description="Basic and acidic residues" evidence="1">
    <location>
        <begin position="509"/>
        <end position="525"/>
    </location>
</feature>
<keyword evidence="3" id="KW-1185">Reference proteome</keyword>
<sequence>MHVRFAHLTRIEGIKLRVQWNHRLYGDTNNTPSKYNNKKHISSLPKTTKNTFPKTNAISSPAFAFCVLVSPVDVFDTEHELESLLLLKKNFTNANALNSWMPGSAPCNGRTHWTGLLCYNGGVIGLNLKGMGLSGNIKVEAWPRSRDYVLQCPKWVLEEGLVVEQQVHREHPAFARSSNTNLSGNPFSIIKIQCSSFKGNPGLCGKNLGVECAKLVENSTALKTDPDGLCNWRMKKKKKDTNAAPPAPAQGSSDDPIESSSTVDLVMVNDEKGVFKLADLMKAAAEVLGNGGLGPCYKATVANGVEVVLALLFTWMKFYLLPPYLDFYFHHRDRDSSQVELDWPARLKIVQGIARGLDLHMELSSFEVPHGNLKSSNVLLGPIIIRFSPTTDIAHPYREIPSYLRHDEGGTDVIQWAESALSERRQDELLDPEITDTQNSSLRNMERLLHIGLLCTQTCSGTRLELKTAIKMIEELQVEGVLVVGRHVFPASYKRLHVPCTSQHAGHPRPSDRGHPTEAIRPRPSERAIRGHALRATYPRSVARSVALGCPRIARSDGLGRMASDARMLSDDLGRMASDAQRVGTCMEHAISCRSPGRHGDLVGRPEGMATYGQHCGFHLI</sequence>
<feature type="region of interest" description="Disordered" evidence="1">
    <location>
        <begin position="501"/>
        <end position="525"/>
    </location>
</feature>
<evidence type="ECO:0000313" key="2">
    <source>
        <dbReference type="EMBL" id="KAE8667140.1"/>
    </source>
</evidence>
<name>A0A6A2XCF0_HIBSY</name>
<dbReference type="SUPFAM" id="SSF56112">
    <property type="entry name" value="Protein kinase-like (PK-like)"/>
    <property type="match status" value="1"/>
</dbReference>
<dbReference type="InterPro" id="IPR032675">
    <property type="entry name" value="LRR_dom_sf"/>
</dbReference>
<accession>A0A6A2XCF0</accession>
<dbReference type="Gene3D" id="1.10.510.10">
    <property type="entry name" value="Transferase(Phosphotransferase) domain 1"/>
    <property type="match status" value="1"/>
</dbReference>
<organism evidence="2 3">
    <name type="scientific">Hibiscus syriacus</name>
    <name type="common">Rose of Sharon</name>
    <dbReference type="NCBI Taxonomy" id="106335"/>
    <lineage>
        <taxon>Eukaryota</taxon>
        <taxon>Viridiplantae</taxon>
        <taxon>Streptophyta</taxon>
        <taxon>Embryophyta</taxon>
        <taxon>Tracheophyta</taxon>
        <taxon>Spermatophyta</taxon>
        <taxon>Magnoliopsida</taxon>
        <taxon>eudicotyledons</taxon>
        <taxon>Gunneridae</taxon>
        <taxon>Pentapetalae</taxon>
        <taxon>rosids</taxon>
        <taxon>malvids</taxon>
        <taxon>Malvales</taxon>
        <taxon>Malvaceae</taxon>
        <taxon>Malvoideae</taxon>
        <taxon>Hibiscus</taxon>
    </lineage>
</organism>
<gene>
    <name evidence="2" type="ORF">F3Y22_tig00112443pilonHSYRG00103</name>
</gene>
<comment type="caution">
    <text evidence="2">The sequence shown here is derived from an EMBL/GenBank/DDBJ whole genome shotgun (WGS) entry which is preliminary data.</text>
</comment>
<evidence type="ECO:0000313" key="3">
    <source>
        <dbReference type="Proteomes" id="UP000436088"/>
    </source>
</evidence>
<dbReference type="AlphaFoldDB" id="A0A6A2XCF0"/>
<dbReference type="Proteomes" id="UP000436088">
    <property type="component" value="Unassembled WGS sequence"/>
</dbReference>
<feature type="region of interest" description="Disordered" evidence="1">
    <location>
        <begin position="236"/>
        <end position="258"/>
    </location>
</feature>
<dbReference type="InterPro" id="IPR011009">
    <property type="entry name" value="Kinase-like_dom_sf"/>
</dbReference>
<reference evidence="2" key="1">
    <citation type="submission" date="2019-09" db="EMBL/GenBank/DDBJ databases">
        <title>Draft genome information of white flower Hibiscus syriacus.</title>
        <authorList>
            <person name="Kim Y.-M."/>
        </authorList>
    </citation>
    <scope>NUCLEOTIDE SEQUENCE [LARGE SCALE GENOMIC DNA]</scope>
    <source>
        <strain evidence="2">YM2019G1</strain>
    </source>
</reference>
<dbReference type="Gene3D" id="3.80.10.10">
    <property type="entry name" value="Ribonuclease Inhibitor"/>
    <property type="match status" value="1"/>
</dbReference>
<dbReference type="PANTHER" id="PTHR48007:SF38">
    <property type="entry name" value="LEUCINE-RICH REPEAT PROTEIN KINASE FAMILY PROTEIN"/>
    <property type="match status" value="1"/>
</dbReference>
<evidence type="ECO:0008006" key="4">
    <source>
        <dbReference type="Google" id="ProtNLM"/>
    </source>
</evidence>